<feature type="non-terminal residue" evidence="4">
    <location>
        <position position="1"/>
    </location>
</feature>
<evidence type="ECO:0000256" key="3">
    <source>
        <dbReference type="PROSITE-ProRule" id="PRU00221"/>
    </source>
</evidence>
<dbReference type="InterPro" id="IPR036322">
    <property type="entry name" value="WD40_repeat_dom_sf"/>
</dbReference>
<dbReference type="PROSITE" id="PS50082">
    <property type="entry name" value="WD_REPEATS_2"/>
    <property type="match status" value="1"/>
</dbReference>
<dbReference type="Gene3D" id="2.130.10.10">
    <property type="entry name" value="YVTN repeat-like/Quinoprotein amine dehydrogenase"/>
    <property type="match status" value="1"/>
</dbReference>
<evidence type="ECO:0000313" key="5">
    <source>
        <dbReference type="Proteomes" id="UP000800036"/>
    </source>
</evidence>
<dbReference type="EMBL" id="ML976666">
    <property type="protein sequence ID" value="KAF1976710.1"/>
    <property type="molecule type" value="Genomic_DNA"/>
</dbReference>
<dbReference type="Proteomes" id="UP000800036">
    <property type="component" value="Unassembled WGS sequence"/>
</dbReference>
<dbReference type="InterPro" id="IPR001680">
    <property type="entry name" value="WD40_rpt"/>
</dbReference>
<sequence>LSTLKGHSHSVTSVAFSHDSARVASASGNRTVKIWDASSGECLSTLKFGKALYRIAFDVSGSYLDTDVGTIDISALSGSVTLSTISEPCSPQYHGLALSADGVWITYNLEHLVWLPSEYRPSCSAVSGNAISIGVGMGRVWICKVKRSRLS</sequence>
<dbReference type="PANTHER" id="PTHR19848">
    <property type="entry name" value="WD40 REPEAT PROTEIN"/>
    <property type="match status" value="1"/>
</dbReference>
<keyword evidence="2" id="KW-0677">Repeat</keyword>
<gene>
    <name evidence="4" type="ORF">BU23DRAFT_455786</name>
</gene>
<reference evidence="4" key="1">
    <citation type="journal article" date="2020" name="Stud. Mycol.">
        <title>101 Dothideomycetes genomes: a test case for predicting lifestyles and emergence of pathogens.</title>
        <authorList>
            <person name="Haridas S."/>
            <person name="Albert R."/>
            <person name="Binder M."/>
            <person name="Bloem J."/>
            <person name="Labutti K."/>
            <person name="Salamov A."/>
            <person name="Andreopoulos B."/>
            <person name="Baker S."/>
            <person name="Barry K."/>
            <person name="Bills G."/>
            <person name="Bluhm B."/>
            <person name="Cannon C."/>
            <person name="Castanera R."/>
            <person name="Culley D."/>
            <person name="Daum C."/>
            <person name="Ezra D."/>
            <person name="Gonzalez J."/>
            <person name="Henrissat B."/>
            <person name="Kuo A."/>
            <person name="Liang C."/>
            <person name="Lipzen A."/>
            <person name="Lutzoni F."/>
            <person name="Magnuson J."/>
            <person name="Mondo S."/>
            <person name="Nolan M."/>
            <person name="Ohm R."/>
            <person name="Pangilinan J."/>
            <person name="Park H.-J."/>
            <person name="Ramirez L."/>
            <person name="Alfaro M."/>
            <person name="Sun H."/>
            <person name="Tritt A."/>
            <person name="Yoshinaga Y."/>
            <person name="Zwiers L.-H."/>
            <person name="Turgeon B."/>
            <person name="Goodwin S."/>
            <person name="Spatafora J."/>
            <person name="Crous P."/>
            <person name="Grigoriev I."/>
        </authorList>
    </citation>
    <scope>NUCLEOTIDE SEQUENCE</scope>
    <source>
        <strain evidence="4">CBS 107.79</strain>
    </source>
</reference>
<accession>A0A6A5VJ87</accession>
<evidence type="ECO:0000256" key="2">
    <source>
        <dbReference type="ARBA" id="ARBA00022737"/>
    </source>
</evidence>
<dbReference type="SMART" id="SM00320">
    <property type="entry name" value="WD40"/>
    <property type="match status" value="1"/>
</dbReference>
<protein>
    <submittedName>
        <fullName evidence="4">Uncharacterized protein</fullName>
    </submittedName>
</protein>
<dbReference type="Pfam" id="PF00400">
    <property type="entry name" value="WD40"/>
    <property type="match status" value="1"/>
</dbReference>
<dbReference type="PROSITE" id="PS50294">
    <property type="entry name" value="WD_REPEATS_REGION"/>
    <property type="match status" value="1"/>
</dbReference>
<evidence type="ECO:0000313" key="4">
    <source>
        <dbReference type="EMBL" id="KAF1976710.1"/>
    </source>
</evidence>
<evidence type="ECO:0000256" key="1">
    <source>
        <dbReference type="ARBA" id="ARBA00022574"/>
    </source>
</evidence>
<dbReference type="SUPFAM" id="SSF50978">
    <property type="entry name" value="WD40 repeat-like"/>
    <property type="match status" value="1"/>
</dbReference>
<dbReference type="OrthoDB" id="5240432at2759"/>
<feature type="repeat" description="WD" evidence="3">
    <location>
        <begin position="4"/>
        <end position="45"/>
    </location>
</feature>
<name>A0A6A5VJ87_9PLEO</name>
<dbReference type="InterPro" id="IPR015943">
    <property type="entry name" value="WD40/YVTN_repeat-like_dom_sf"/>
</dbReference>
<dbReference type="AlphaFoldDB" id="A0A6A5VJ87"/>
<keyword evidence="5" id="KW-1185">Reference proteome</keyword>
<keyword evidence="1 3" id="KW-0853">WD repeat</keyword>
<dbReference type="InterPro" id="IPR019775">
    <property type="entry name" value="WD40_repeat_CS"/>
</dbReference>
<organism evidence="4 5">
    <name type="scientific">Bimuria novae-zelandiae CBS 107.79</name>
    <dbReference type="NCBI Taxonomy" id="1447943"/>
    <lineage>
        <taxon>Eukaryota</taxon>
        <taxon>Fungi</taxon>
        <taxon>Dikarya</taxon>
        <taxon>Ascomycota</taxon>
        <taxon>Pezizomycotina</taxon>
        <taxon>Dothideomycetes</taxon>
        <taxon>Pleosporomycetidae</taxon>
        <taxon>Pleosporales</taxon>
        <taxon>Massarineae</taxon>
        <taxon>Didymosphaeriaceae</taxon>
        <taxon>Bimuria</taxon>
    </lineage>
</organism>
<dbReference type="PROSITE" id="PS00678">
    <property type="entry name" value="WD_REPEATS_1"/>
    <property type="match status" value="1"/>
</dbReference>
<dbReference type="PANTHER" id="PTHR19848:SF8">
    <property type="entry name" value="F-BOX AND WD REPEAT DOMAIN CONTAINING 7"/>
    <property type="match status" value="1"/>
</dbReference>
<proteinExistence type="predicted"/>